<dbReference type="InterPro" id="IPR043198">
    <property type="entry name" value="Cyclin/Ssn8"/>
</dbReference>
<reference evidence="6" key="1">
    <citation type="submission" date="2023-06" db="EMBL/GenBank/DDBJ databases">
        <title>Genome-scale phylogeny and comparative genomics of the fungal order Sordariales.</title>
        <authorList>
            <consortium name="Lawrence Berkeley National Laboratory"/>
            <person name="Hensen N."/>
            <person name="Bonometti L."/>
            <person name="Westerberg I."/>
            <person name="Brannstrom I.O."/>
            <person name="Guillou S."/>
            <person name="Cros-Aarteil S."/>
            <person name="Calhoun S."/>
            <person name="Haridas S."/>
            <person name="Kuo A."/>
            <person name="Mondo S."/>
            <person name="Pangilinan J."/>
            <person name="Riley R."/>
            <person name="LaButti K."/>
            <person name="Andreopoulos B."/>
            <person name="Lipzen A."/>
            <person name="Chen C."/>
            <person name="Yanf M."/>
            <person name="Daum C."/>
            <person name="Ng V."/>
            <person name="Clum A."/>
            <person name="Steindorff A."/>
            <person name="Ohm R."/>
            <person name="Martin F."/>
            <person name="Silar P."/>
            <person name="Natvig D."/>
            <person name="Lalanne C."/>
            <person name="Gautier V."/>
            <person name="Ament-velasquez S.L."/>
            <person name="Kruys A."/>
            <person name="Hutchinson M.I."/>
            <person name="Powell A.J."/>
            <person name="Barry K."/>
            <person name="Miller A.N."/>
            <person name="Grigoriev I.V."/>
            <person name="Debuchy R."/>
            <person name="Gladieux P."/>
            <person name="Thoren M.H."/>
            <person name="Johannesson H."/>
        </authorList>
    </citation>
    <scope>NUCLEOTIDE SEQUENCE</scope>
    <source>
        <strain evidence="6">SMH2392-1A</strain>
    </source>
</reference>
<evidence type="ECO:0000256" key="4">
    <source>
        <dbReference type="SAM" id="MobiDB-lite"/>
    </source>
</evidence>
<protein>
    <recommendedName>
        <fullName evidence="2">RNA polymerase II holoenzyme cyclin-like subunit</fullName>
    </recommendedName>
</protein>
<keyword evidence="3" id="KW-0195">Cyclin</keyword>
<dbReference type="SUPFAM" id="SSF47954">
    <property type="entry name" value="Cyclin-like"/>
    <property type="match status" value="2"/>
</dbReference>
<accession>A0AA40A467</accession>
<dbReference type="GO" id="GO:0016538">
    <property type="term" value="F:cyclin-dependent protein serine/threonine kinase regulator activity"/>
    <property type="evidence" value="ECO:0007669"/>
    <property type="project" value="InterPro"/>
</dbReference>
<dbReference type="Gene3D" id="1.10.472.10">
    <property type="entry name" value="Cyclin-like"/>
    <property type="match status" value="2"/>
</dbReference>
<evidence type="ECO:0000256" key="1">
    <source>
        <dbReference type="ARBA" id="ARBA00008638"/>
    </source>
</evidence>
<dbReference type="InterPro" id="IPR006671">
    <property type="entry name" value="Cyclin_N"/>
</dbReference>
<dbReference type="PIRSF" id="PIRSF028758">
    <property type="entry name" value="Cyclin, C/H/G types"/>
    <property type="match status" value="1"/>
</dbReference>
<organism evidence="6 7">
    <name type="scientific">Lasiosphaeria miniovina</name>
    <dbReference type="NCBI Taxonomy" id="1954250"/>
    <lineage>
        <taxon>Eukaryota</taxon>
        <taxon>Fungi</taxon>
        <taxon>Dikarya</taxon>
        <taxon>Ascomycota</taxon>
        <taxon>Pezizomycotina</taxon>
        <taxon>Sordariomycetes</taxon>
        <taxon>Sordariomycetidae</taxon>
        <taxon>Sordariales</taxon>
        <taxon>Lasiosphaeriaceae</taxon>
        <taxon>Lasiosphaeria</taxon>
    </lineage>
</organism>
<feature type="region of interest" description="Disordered" evidence="4">
    <location>
        <begin position="249"/>
        <end position="278"/>
    </location>
</feature>
<dbReference type="AlphaFoldDB" id="A0AA40A467"/>
<proteinExistence type="inferred from homology"/>
<gene>
    <name evidence="6" type="ORF">B0T26DRAFT_388002</name>
</gene>
<evidence type="ECO:0000256" key="3">
    <source>
        <dbReference type="RuleBase" id="RU000383"/>
    </source>
</evidence>
<sequence length="339" mass="37691">MAANFWESTQRKHWLFTKDELAAVRQRLEDEDPANLAQTFVLPDIRLVNMYLNTTLVMSKLGKRLGVRQQALATAQVYLKRFYTRVEMRRTNPYLLMTTALYLACKMEECPHHIRMVAQEARQLWAAELHTWDTSKLGECEFFLISEMNSQLIVHQPYRTLTSLQADFGMSPDEVTLAWYIINDSYMTDLPLLFAPHIIALTAMLLALVLRPPASNSGQAGGGGSAASGMGATAAALAQAQARALLTGMSGPGTPSLTPQSSGLGGDGSANTEGRKGTDARLGKVQRFAAWLAESNIDIEAMVDCTQEFISFYECYEAYNEKMIKEAITRFIKVRSLDK</sequence>
<dbReference type="Pfam" id="PF00134">
    <property type="entry name" value="Cyclin_N"/>
    <property type="match status" value="1"/>
</dbReference>
<keyword evidence="7" id="KW-1185">Reference proteome</keyword>
<comment type="caution">
    <text evidence="6">The sequence shown here is derived from an EMBL/GenBank/DDBJ whole genome shotgun (WGS) entry which is preliminary data.</text>
</comment>
<dbReference type="CDD" id="cd20513">
    <property type="entry name" value="CYCLIN_CCNC_rpt1"/>
    <property type="match status" value="1"/>
</dbReference>
<evidence type="ECO:0000256" key="2">
    <source>
        <dbReference type="ARBA" id="ARBA00014912"/>
    </source>
</evidence>
<dbReference type="GeneID" id="85318018"/>
<dbReference type="InterPro" id="IPR013763">
    <property type="entry name" value="Cyclin-like_dom"/>
</dbReference>
<dbReference type="RefSeq" id="XP_060292260.1">
    <property type="nucleotide sequence ID" value="XM_060434748.1"/>
</dbReference>
<dbReference type="SMART" id="SM00385">
    <property type="entry name" value="CYCLIN"/>
    <property type="match status" value="1"/>
</dbReference>
<dbReference type="Proteomes" id="UP001172101">
    <property type="component" value="Unassembled WGS sequence"/>
</dbReference>
<dbReference type="GO" id="GO:0006357">
    <property type="term" value="P:regulation of transcription by RNA polymerase II"/>
    <property type="evidence" value="ECO:0007669"/>
    <property type="project" value="InterPro"/>
</dbReference>
<feature type="domain" description="Cyclin-like" evidence="5">
    <location>
        <begin position="56"/>
        <end position="146"/>
    </location>
</feature>
<evidence type="ECO:0000313" key="6">
    <source>
        <dbReference type="EMBL" id="KAK0708956.1"/>
    </source>
</evidence>
<feature type="compositionally biased region" description="Polar residues" evidence="4">
    <location>
        <begin position="253"/>
        <end position="262"/>
    </location>
</feature>
<dbReference type="InterPro" id="IPR036915">
    <property type="entry name" value="Cyclin-like_sf"/>
</dbReference>
<dbReference type="PANTHER" id="PTHR10026">
    <property type="entry name" value="CYCLIN"/>
    <property type="match status" value="1"/>
</dbReference>
<evidence type="ECO:0000313" key="7">
    <source>
        <dbReference type="Proteomes" id="UP001172101"/>
    </source>
</evidence>
<evidence type="ECO:0000259" key="5">
    <source>
        <dbReference type="SMART" id="SM00385"/>
    </source>
</evidence>
<name>A0AA40A467_9PEZI</name>
<comment type="similarity">
    <text evidence="1">Belongs to the cyclin family. Cyclin C subfamily.</text>
</comment>
<dbReference type="EMBL" id="JAUIRO010000006">
    <property type="protein sequence ID" value="KAK0708956.1"/>
    <property type="molecule type" value="Genomic_DNA"/>
</dbReference>